<dbReference type="SUPFAM" id="SSF52540">
    <property type="entry name" value="P-loop containing nucleoside triphosphate hydrolases"/>
    <property type="match status" value="1"/>
</dbReference>
<feature type="domain" description="ABC transporter" evidence="3">
    <location>
        <begin position="7"/>
        <end position="229"/>
    </location>
</feature>
<name>A0A923NNU6_9FIRM</name>
<gene>
    <name evidence="4" type="ORF">H9L42_11970</name>
</gene>
<reference evidence="4" key="1">
    <citation type="submission" date="2020-08" db="EMBL/GenBank/DDBJ databases">
        <title>Genome public.</title>
        <authorList>
            <person name="Liu C."/>
            <person name="Sun Q."/>
        </authorList>
    </citation>
    <scope>NUCLEOTIDE SEQUENCE</scope>
    <source>
        <strain evidence="4">BX12</strain>
    </source>
</reference>
<evidence type="ECO:0000313" key="5">
    <source>
        <dbReference type="Proteomes" id="UP000602647"/>
    </source>
</evidence>
<dbReference type="Pfam" id="PF00005">
    <property type="entry name" value="ABC_tran"/>
    <property type="match status" value="1"/>
</dbReference>
<dbReference type="RefSeq" id="WP_187303637.1">
    <property type="nucleotide sequence ID" value="NZ_JACRYT010000014.1"/>
</dbReference>
<dbReference type="PROSITE" id="PS50893">
    <property type="entry name" value="ABC_TRANSPORTER_2"/>
    <property type="match status" value="1"/>
</dbReference>
<dbReference type="InterPro" id="IPR003439">
    <property type="entry name" value="ABC_transporter-like_ATP-bd"/>
</dbReference>
<dbReference type="PANTHER" id="PTHR43158:SF1">
    <property type="entry name" value="ABC TRANSPORTER, ATP-BINDING PROTEIN"/>
    <property type="match status" value="1"/>
</dbReference>
<keyword evidence="1" id="KW-0547">Nucleotide-binding</keyword>
<dbReference type="SMART" id="SM00382">
    <property type="entry name" value="AAA"/>
    <property type="match status" value="1"/>
</dbReference>
<comment type="caution">
    <text evidence="4">The sequence shown here is derived from an EMBL/GenBank/DDBJ whole genome shotgun (WGS) entry which is preliminary data.</text>
</comment>
<dbReference type="CDD" id="cd03230">
    <property type="entry name" value="ABC_DR_subfamily_A"/>
    <property type="match status" value="1"/>
</dbReference>
<dbReference type="AlphaFoldDB" id="A0A923NNU6"/>
<accession>A0A923NNU6</accession>
<dbReference type="EMBL" id="JACRYT010000014">
    <property type="protein sequence ID" value="MBC6680537.1"/>
    <property type="molecule type" value="Genomic_DNA"/>
</dbReference>
<dbReference type="GO" id="GO:0005524">
    <property type="term" value="F:ATP binding"/>
    <property type="evidence" value="ECO:0007669"/>
    <property type="project" value="UniProtKB-KW"/>
</dbReference>
<sequence length="246" mass="27606">MKKAPLAEFRGVSKGFGKKLALDNVTLTIGRGKVIGLLGPNGSGKTTMIKLMNGLIQPTKGELFIDGKTPGVYTKSIVSYLPDRTYFADWMNVKDILSMFDEFYEDFDRSKAEKMCAALNIDKEDRIKTMSKGTREKVQLILVMSRNAQLYLLDEPIAGVDPAARDYILTTIINNYNEEGTVILSTHLISDIERVLDEVVFIKEGKVVRHETVDAIKEKEGKSIDDVFRDTFRMVPFARGVNGNDR</sequence>
<dbReference type="InterPro" id="IPR003593">
    <property type="entry name" value="AAA+_ATPase"/>
</dbReference>
<proteinExistence type="predicted"/>
<protein>
    <submittedName>
        <fullName evidence="4">ABC transporter ATP-binding protein</fullName>
    </submittedName>
</protein>
<dbReference type="GO" id="GO:0016887">
    <property type="term" value="F:ATP hydrolysis activity"/>
    <property type="evidence" value="ECO:0007669"/>
    <property type="project" value="InterPro"/>
</dbReference>
<organism evidence="4 5">
    <name type="scientific">Zhenpiania hominis</name>
    <dbReference type="NCBI Taxonomy" id="2763644"/>
    <lineage>
        <taxon>Bacteria</taxon>
        <taxon>Bacillati</taxon>
        <taxon>Bacillota</taxon>
        <taxon>Clostridia</taxon>
        <taxon>Peptostreptococcales</taxon>
        <taxon>Anaerovoracaceae</taxon>
        <taxon>Zhenpiania</taxon>
    </lineage>
</organism>
<keyword evidence="2 4" id="KW-0067">ATP-binding</keyword>
<evidence type="ECO:0000256" key="2">
    <source>
        <dbReference type="ARBA" id="ARBA00022840"/>
    </source>
</evidence>
<evidence type="ECO:0000259" key="3">
    <source>
        <dbReference type="PROSITE" id="PS50893"/>
    </source>
</evidence>
<dbReference type="Gene3D" id="3.40.50.300">
    <property type="entry name" value="P-loop containing nucleotide triphosphate hydrolases"/>
    <property type="match status" value="1"/>
</dbReference>
<keyword evidence="5" id="KW-1185">Reference proteome</keyword>
<dbReference type="Proteomes" id="UP000602647">
    <property type="component" value="Unassembled WGS sequence"/>
</dbReference>
<evidence type="ECO:0000256" key="1">
    <source>
        <dbReference type="ARBA" id="ARBA00022741"/>
    </source>
</evidence>
<dbReference type="InterPro" id="IPR027417">
    <property type="entry name" value="P-loop_NTPase"/>
</dbReference>
<dbReference type="PANTHER" id="PTHR43158">
    <property type="entry name" value="SKFA PEPTIDE EXPORT ATP-BINDING PROTEIN SKFE"/>
    <property type="match status" value="1"/>
</dbReference>
<evidence type="ECO:0000313" key="4">
    <source>
        <dbReference type="EMBL" id="MBC6680537.1"/>
    </source>
</evidence>